<feature type="compositionally biased region" description="Low complexity" evidence="1">
    <location>
        <begin position="19"/>
        <end position="39"/>
    </location>
</feature>
<evidence type="ECO:0000313" key="3">
    <source>
        <dbReference type="Proteomes" id="UP000324974"/>
    </source>
</evidence>
<dbReference type="EMBL" id="CP042425">
    <property type="protein sequence ID" value="QEL13459.1"/>
    <property type="molecule type" value="Genomic_DNA"/>
</dbReference>
<feature type="compositionally biased region" description="Basic and acidic residues" evidence="1">
    <location>
        <begin position="107"/>
        <end position="116"/>
    </location>
</feature>
<feature type="region of interest" description="Disordered" evidence="1">
    <location>
        <begin position="16"/>
        <end position="40"/>
    </location>
</feature>
<sequence>MPVIQNFMSTVAADSCTFSSSDRSNRRSMSMASDPASPSNRLRTVFSAACHSPRCSFAAAFRSSTATSISLAADNHDAPPAMSSAACRYSGGREEVPNIRHPKRARGKEPLGDYEV</sequence>
<reference evidence="3" key="1">
    <citation type="submission" date="2019-08" db="EMBL/GenBank/DDBJ databases">
        <title>Limnoglobus roseus gen. nov., sp. nov., a novel freshwater planctomycete with a giant genome from the family Gemmataceae.</title>
        <authorList>
            <person name="Kulichevskaya I.S."/>
            <person name="Naumoff D.G."/>
            <person name="Miroshnikov K."/>
            <person name="Ivanova A."/>
            <person name="Philippov D.A."/>
            <person name="Hakobyan A."/>
            <person name="Rijpstra I.C."/>
            <person name="Sinninghe Damste J.S."/>
            <person name="Liesack W."/>
            <person name="Dedysh S.N."/>
        </authorList>
    </citation>
    <scope>NUCLEOTIDE SEQUENCE [LARGE SCALE GENOMIC DNA]</scope>
    <source>
        <strain evidence="3">PX52</strain>
    </source>
</reference>
<evidence type="ECO:0000313" key="2">
    <source>
        <dbReference type="EMBL" id="QEL13459.1"/>
    </source>
</evidence>
<dbReference type="Proteomes" id="UP000324974">
    <property type="component" value="Chromosome"/>
</dbReference>
<proteinExistence type="predicted"/>
<dbReference type="KEGG" id="lrs:PX52LOC_00316"/>
<organism evidence="2 3">
    <name type="scientific">Limnoglobus roseus</name>
    <dbReference type="NCBI Taxonomy" id="2598579"/>
    <lineage>
        <taxon>Bacteria</taxon>
        <taxon>Pseudomonadati</taxon>
        <taxon>Planctomycetota</taxon>
        <taxon>Planctomycetia</taxon>
        <taxon>Gemmatales</taxon>
        <taxon>Gemmataceae</taxon>
        <taxon>Limnoglobus</taxon>
    </lineage>
</organism>
<feature type="region of interest" description="Disordered" evidence="1">
    <location>
        <begin position="82"/>
        <end position="116"/>
    </location>
</feature>
<name>A0A5C1A2X2_9BACT</name>
<dbReference type="AlphaFoldDB" id="A0A5C1A2X2"/>
<gene>
    <name evidence="2" type="ORF">PX52LOC_00316</name>
</gene>
<protein>
    <submittedName>
        <fullName evidence="2">Uncharacterized protein</fullName>
    </submittedName>
</protein>
<evidence type="ECO:0000256" key="1">
    <source>
        <dbReference type="SAM" id="MobiDB-lite"/>
    </source>
</evidence>
<accession>A0A5C1A2X2</accession>
<keyword evidence="3" id="KW-1185">Reference proteome</keyword>